<keyword evidence="2" id="KW-0805">Transcription regulation</keyword>
<dbReference type="Gene3D" id="3.40.190.290">
    <property type="match status" value="1"/>
</dbReference>
<evidence type="ECO:0000256" key="3">
    <source>
        <dbReference type="ARBA" id="ARBA00023125"/>
    </source>
</evidence>
<evidence type="ECO:0000256" key="1">
    <source>
        <dbReference type="ARBA" id="ARBA00009437"/>
    </source>
</evidence>
<dbReference type="Pfam" id="PF00126">
    <property type="entry name" value="HTH_1"/>
    <property type="match status" value="1"/>
</dbReference>
<gene>
    <name evidence="6" type="ORF">BD293_3097</name>
</gene>
<comment type="caution">
    <text evidence="6">The sequence shown here is derived from an EMBL/GenBank/DDBJ whole genome shotgun (WGS) entry which is preliminary data.</text>
</comment>
<dbReference type="SUPFAM" id="SSF46785">
    <property type="entry name" value="Winged helix' DNA-binding domain"/>
    <property type="match status" value="1"/>
</dbReference>
<dbReference type="AlphaFoldDB" id="A0A543KH71"/>
<dbReference type="GO" id="GO:0003700">
    <property type="term" value="F:DNA-binding transcription factor activity"/>
    <property type="evidence" value="ECO:0007669"/>
    <property type="project" value="InterPro"/>
</dbReference>
<protein>
    <submittedName>
        <fullName evidence="6">DNA-binding transcriptional LysR family regulator</fullName>
    </submittedName>
</protein>
<dbReference type="RefSeq" id="WP_142083066.1">
    <property type="nucleotide sequence ID" value="NZ_VFPT01000001.1"/>
</dbReference>
<dbReference type="InterPro" id="IPR000847">
    <property type="entry name" value="LysR_HTH_N"/>
</dbReference>
<dbReference type="GO" id="GO:0005829">
    <property type="term" value="C:cytosol"/>
    <property type="evidence" value="ECO:0007669"/>
    <property type="project" value="TreeGrafter"/>
</dbReference>
<keyword evidence="7" id="KW-1185">Reference proteome</keyword>
<evidence type="ECO:0000313" key="6">
    <source>
        <dbReference type="EMBL" id="TQM94419.1"/>
    </source>
</evidence>
<name>A0A543KH71_9RHOB</name>
<evidence type="ECO:0000256" key="4">
    <source>
        <dbReference type="ARBA" id="ARBA00023163"/>
    </source>
</evidence>
<evidence type="ECO:0000259" key="5">
    <source>
        <dbReference type="PROSITE" id="PS50931"/>
    </source>
</evidence>
<organism evidence="6 7">
    <name type="scientific">Roseinatronobacter monicus</name>
    <dbReference type="NCBI Taxonomy" id="393481"/>
    <lineage>
        <taxon>Bacteria</taxon>
        <taxon>Pseudomonadati</taxon>
        <taxon>Pseudomonadota</taxon>
        <taxon>Alphaproteobacteria</taxon>
        <taxon>Rhodobacterales</taxon>
        <taxon>Paracoccaceae</taxon>
        <taxon>Roseinatronobacter</taxon>
    </lineage>
</organism>
<keyword evidence="3 6" id="KW-0238">DNA-binding</keyword>
<accession>A0A543KH71</accession>
<evidence type="ECO:0000313" key="7">
    <source>
        <dbReference type="Proteomes" id="UP000320582"/>
    </source>
</evidence>
<dbReference type="GO" id="GO:0003677">
    <property type="term" value="F:DNA binding"/>
    <property type="evidence" value="ECO:0007669"/>
    <property type="project" value="UniProtKB-KW"/>
</dbReference>
<sequence length="305" mass="33359">MLSIARLKSSHLRLLLSIADTGKLQLAADQLAISQPAASRILAEIEADIGAAIFERLPRGMMPTAIGQTFLRRASVILSEFETLENELQMIRSGKSGKVRIGAVTGPAVGYVVPAVRHLRQFAPDIEVTIHVAPSAELARGLEERNFDFIISRLPTGYDATDLEITPARTERVALLVNENHPLAAERGGALEKLRQFEWVMQDRGTPIRQAVENAFFLAGQSLPDQVSNSSSLLVALTMLSAGDVITPQAKEVADLLTETGIGARLAVLDIAENIMVEPYFVIRHRHHSATEAVMRLYQRVLDSL</sequence>
<keyword evidence="4" id="KW-0804">Transcription</keyword>
<dbReference type="EMBL" id="VFPT01000001">
    <property type="protein sequence ID" value="TQM94419.1"/>
    <property type="molecule type" value="Genomic_DNA"/>
</dbReference>
<dbReference type="PROSITE" id="PS50931">
    <property type="entry name" value="HTH_LYSR"/>
    <property type="match status" value="1"/>
</dbReference>
<dbReference type="InterPro" id="IPR036390">
    <property type="entry name" value="WH_DNA-bd_sf"/>
</dbReference>
<dbReference type="PANTHER" id="PTHR30419">
    <property type="entry name" value="HTH-TYPE TRANSCRIPTIONAL REGULATOR YBHD"/>
    <property type="match status" value="1"/>
</dbReference>
<evidence type="ECO:0000256" key="2">
    <source>
        <dbReference type="ARBA" id="ARBA00023015"/>
    </source>
</evidence>
<proteinExistence type="inferred from homology"/>
<dbReference type="InterPro" id="IPR036388">
    <property type="entry name" value="WH-like_DNA-bd_sf"/>
</dbReference>
<dbReference type="InterPro" id="IPR005119">
    <property type="entry name" value="LysR_subst-bd"/>
</dbReference>
<feature type="domain" description="HTH lysR-type" evidence="5">
    <location>
        <begin position="7"/>
        <end position="64"/>
    </location>
</feature>
<dbReference type="Proteomes" id="UP000320582">
    <property type="component" value="Unassembled WGS sequence"/>
</dbReference>
<dbReference type="OrthoDB" id="9803030at2"/>
<comment type="similarity">
    <text evidence="1">Belongs to the LysR transcriptional regulatory family.</text>
</comment>
<dbReference type="Pfam" id="PF03466">
    <property type="entry name" value="LysR_substrate"/>
    <property type="match status" value="1"/>
</dbReference>
<reference evidence="6 7" key="1">
    <citation type="submission" date="2019-06" db="EMBL/GenBank/DDBJ databases">
        <title>Genomic Encyclopedia of Archaeal and Bacterial Type Strains, Phase II (KMG-II): from individual species to whole genera.</title>
        <authorList>
            <person name="Goeker M."/>
        </authorList>
    </citation>
    <scope>NUCLEOTIDE SEQUENCE [LARGE SCALE GENOMIC DNA]</scope>
    <source>
        <strain evidence="6 7">DSM 18423</strain>
    </source>
</reference>
<dbReference type="SUPFAM" id="SSF53850">
    <property type="entry name" value="Periplasmic binding protein-like II"/>
    <property type="match status" value="1"/>
</dbReference>
<dbReference type="PANTHER" id="PTHR30419:SF8">
    <property type="entry name" value="NITROGEN ASSIMILATION TRANSCRIPTIONAL ACTIVATOR-RELATED"/>
    <property type="match status" value="1"/>
</dbReference>
<dbReference type="Gene3D" id="1.10.10.10">
    <property type="entry name" value="Winged helix-like DNA-binding domain superfamily/Winged helix DNA-binding domain"/>
    <property type="match status" value="1"/>
</dbReference>
<dbReference type="InterPro" id="IPR050950">
    <property type="entry name" value="HTH-type_LysR_regulators"/>
</dbReference>